<dbReference type="InterPro" id="IPR017853">
    <property type="entry name" value="GH"/>
</dbReference>
<dbReference type="InterPro" id="IPR036156">
    <property type="entry name" value="Beta-gal/glucu_dom_sf"/>
</dbReference>
<dbReference type="InterPro" id="IPR008979">
    <property type="entry name" value="Galactose-bd-like_sf"/>
</dbReference>
<dbReference type="SUPFAM" id="SSF51445">
    <property type="entry name" value="(Trans)glycosidases"/>
    <property type="match status" value="1"/>
</dbReference>
<evidence type="ECO:0000256" key="4">
    <source>
        <dbReference type="SAM" id="SignalP"/>
    </source>
</evidence>
<dbReference type="PANTHER" id="PTHR42732:SF2">
    <property type="entry name" value="BETA-MANNOSIDASE"/>
    <property type="match status" value="1"/>
</dbReference>
<dbReference type="STRING" id="857340.A0A086SV13"/>
<dbReference type="Pfam" id="PF02836">
    <property type="entry name" value="Glyco_hydro_2_C"/>
    <property type="match status" value="1"/>
</dbReference>
<accession>A0A086SV13</accession>
<protein>
    <submittedName>
        <fullName evidence="8">Beta-galactosidase-like protein</fullName>
    </submittedName>
</protein>
<dbReference type="InterPro" id="IPR051913">
    <property type="entry name" value="GH2_Domain-Containing"/>
</dbReference>
<organism evidence="8 9">
    <name type="scientific">Hapsidospora chrysogenum (strain ATCC 11550 / CBS 779.69 / DSM 880 / IAM 14645 / JCM 23072 / IMI 49137)</name>
    <name type="common">Acremonium chrysogenum</name>
    <dbReference type="NCBI Taxonomy" id="857340"/>
    <lineage>
        <taxon>Eukaryota</taxon>
        <taxon>Fungi</taxon>
        <taxon>Dikarya</taxon>
        <taxon>Ascomycota</taxon>
        <taxon>Pezizomycotina</taxon>
        <taxon>Sordariomycetes</taxon>
        <taxon>Hypocreomycetidae</taxon>
        <taxon>Hypocreales</taxon>
        <taxon>Bionectriaceae</taxon>
        <taxon>Hapsidospora</taxon>
    </lineage>
</organism>
<evidence type="ECO:0000256" key="3">
    <source>
        <dbReference type="ARBA" id="ARBA00023295"/>
    </source>
</evidence>
<dbReference type="OrthoDB" id="408320at2759"/>
<feature type="domain" description="Beta-mannosidase-like galactose-binding" evidence="7">
    <location>
        <begin position="103"/>
        <end position="182"/>
    </location>
</feature>
<keyword evidence="9" id="KW-1185">Reference proteome</keyword>
<comment type="similarity">
    <text evidence="1">Belongs to the glycosyl hydrolase 2 family.</text>
</comment>
<dbReference type="EMBL" id="JPKY01000155">
    <property type="protein sequence ID" value="KFH40945.1"/>
    <property type="molecule type" value="Genomic_DNA"/>
</dbReference>
<gene>
    <name evidence="8" type="ORF">ACRE_083520</name>
</gene>
<evidence type="ECO:0000259" key="6">
    <source>
        <dbReference type="Pfam" id="PF02836"/>
    </source>
</evidence>
<evidence type="ECO:0000313" key="8">
    <source>
        <dbReference type="EMBL" id="KFH40945.1"/>
    </source>
</evidence>
<evidence type="ECO:0000313" key="9">
    <source>
        <dbReference type="Proteomes" id="UP000029964"/>
    </source>
</evidence>
<dbReference type="Pfam" id="PF00703">
    <property type="entry name" value="Glyco_hydro_2"/>
    <property type="match status" value="1"/>
</dbReference>
<evidence type="ECO:0000259" key="7">
    <source>
        <dbReference type="Pfam" id="PF22666"/>
    </source>
</evidence>
<feature type="chain" id="PRO_5001815112" evidence="4">
    <location>
        <begin position="23"/>
        <end position="622"/>
    </location>
</feature>
<dbReference type="AlphaFoldDB" id="A0A086SV13"/>
<sequence length="622" mass="70416">MRAAQFRSWVLLTLSALQTASAQTKYEVQTPPLDTDWTYEVGTDPWPEHPRPQLRRDAWQSLNGVWTWSAAKSNDDLNNPPGAGPLDHEVLVPSCIESGLSGLQVLDVNHMWYETNFEVPKSWDSQKVLLHFEAVDYRSTVIINGAKKDTHRGGYSRITLDVTEDVRLNGTNRMLVFVHDPTDTEVIPVGKQTVRPSHIFYRPCSGIWQQVWLEAVPADHIERLDVASNADGEVTVNIVSSSGDGADVQVTVVDQNGNEVATHSGSADKQFTFNVDGVSPWWPDSPTLYNLTVTLGDDEVASYTGFRTISKSEVEGVTRHLLNGEFVFQFGTLDQGYWPDGLHTPPNLEAMVYDLKVLKDFGFNMVRKHIKVEPDLFYEACDRLGLMVIQDMPSTRPDAQPNAEEHAEFRRQLEIMVNEHKSYPSIVSWTIYNEGWGQLDDGQPEEELTKVVRELDPTRLINSVSGWDDHGFGDYHDNHNYAHPQCGTPFYSRPKTPYDPERIGIAGEYGGIGHNVSIEHLWNVKEAIDTIPETYEINEDLESYNYRAMVLFRDLREQTERFACSGAVYTQTTDVEGEVNGLLTYDRRVMRPDLKQWQDDIQSLYEAAASRGGRPVSKGRKY</sequence>
<dbReference type="Gene3D" id="2.60.40.10">
    <property type="entry name" value="Immunoglobulins"/>
    <property type="match status" value="1"/>
</dbReference>
<dbReference type="PANTHER" id="PTHR42732">
    <property type="entry name" value="BETA-GALACTOSIDASE"/>
    <property type="match status" value="1"/>
</dbReference>
<dbReference type="SUPFAM" id="SSF49785">
    <property type="entry name" value="Galactose-binding domain-like"/>
    <property type="match status" value="1"/>
</dbReference>
<keyword evidence="2" id="KW-0378">Hydrolase</keyword>
<comment type="caution">
    <text evidence="8">The sequence shown here is derived from an EMBL/GenBank/DDBJ whole genome shotgun (WGS) entry which is preliminary data.</text>
</comment>
<evidence type="ECO:0000259" key="5">
    <source>
        <dbReference type="Pfam" id="PF00703"/>
    </source>
</evidence>
<dbReference type="Pfam" id="PF22666">
    <property type="entry name" value="Glyco_hydro_2_N2"/>
    <property type="match status" value="1"/>
</dbReference>
<dbReference type="GO" id="GO:0005975">
    <property type="term" value="P:carbohydrate metabolic process"/>
    <property type="evidence" value="ECO:0007669"/>
    <property type="project" value="InterPro"/>
</dbReference>
<dbReference type="InterPro" id="IPR054593">
    <property type="entry name" value="Beta-mannosidase-like_N2"/>
</dbReference>
<dbReference type="Gene3D" id="2.60.120.260">
    <property type="entry name" value="Galactose-binding domain-like"/>
    <property type="match status" value="1"/>
</dbReference>
<dbReference type="InterPro" id="IPR006102">
    <property type="entry name" value="Ig-like_GH2"/>
</dbReference>
<reference evidence="9" key="1">
    <citation type="journal article" date="2014" name="Genome Announc.">
        <title>Genome sequence and annotation of Acremonium chrysogenum, producer of the beta-lactam antibiotic cephalosporin C.</title>
        <authorList>
            <person name="Terfehr D."/>
            <person name="Dahlmann T.A."/>
            <person name="Specht T."/>
            <person name="Zadra I."/>
            <person name="Kuernsteiner H."/>
            <person name="Kueck U."/>
        </authorList>
    </citation>
    <scope>NUCLEOTIDE SEQUENCE [LARGE SCALE GENOMIC DNA]</scope>
    <source>
        <strain evidence="9">ATCC 11550 / CBS 779.69 / DSM 880 / IAM 14645 / JCM 23072 / IMI 49137</strain>
    </source>
</reference>
<dbReference type="HOGENOM" id="CLU_009935_3_1_1"/>
<dbReference type="InterPro" id="IPR013783">
    <property type="entry name" value="Ig-like_fold"/>
</dbReference>
<name>A0A086SV13_HAPC1</name>
<feature type="signal peptide" evidence="4">
    <location>
        <begin position="1"/>
        <end position="22"/>
    </location>
</feature>
<evidence type="ECO:0000256" key="2">
    <source>
        <dbReference type="ARBA" id="ARBA00022801"/>
    </source>
</evidence>
<dbReference type="SUPFAM" id="SSF49303">
    <property type="entry name" value="beta-Galactosidase/glucuronidase domain"/>
    <property type="match status" value="1"/>
</dbReference>
<feature type="domain" description="Glycoside hydrolase family 2 immunoglobulin-like beta-sandwich" evidence="5">
    <location>
        <begin position="224"/>
        <end position="307"/>
    </location>
</feature>
<dbReference type="GO" id="GO:0004553">
    <property type="term" value="F:hydrolase activity, hydrolyzing O-glycosyl compounds"/>
    <property type="evidence" value="ECO:0007669"/>
    <property type="project" value="InterPro"/>
</dbReference>
<evidence type="ECO:0000256" key="1">
    <source>
        <dbReference type="ARBA" id="ARBA00007401"/>
    </source>
</evidence>
<keyword evidence="3" id="KW-0326">Glycosidase</keyword>
<dbReference type="Gene3D" id="3.20.20.80">
    <property type="entry name" value="Glycosidases"/>
    <property type="match status" value="1"/>
</dbReference>
<keyword evidence="4" id="KW-0732">Signal</keyword>
<proteinExistence type="inferred from homology"/>
<dbReference type="Proteomes" id="UP000029964">
    <property type="component" value="Unassembled WGS sequence"/>
</dbReference>
<feature type="domain" description="Glycoside hydrolase family 2 catalytic" evidence="6">
    <location>
        <begin position="349"/>
        <end position="469"/>
    </location>
</feature>
<dbReference type="InterPro" id="IPR006103">
    <property type="entry name" value="Glyco_hydro_2_cat"/>
</dbReference>